<comment type="caution">
    <text evidence="2">The sequence shown here is derived from an EMBL/GenBank/DDBJ whole genome shotgun (WGS) entry which is preliminary data.</text>
</comment>
<reference evidence="2 3" key="1">
    <citation type="submission" date="2018-03" db="EMBL/GenBank/DDBJ databases">
        <authorList>
            <person name="Keele B.F."/>
        </authorList>
    </citation>
    <scope>NUCLEOTIDE SEQUENCE [LARGE SCALE GENOMIC DNA]</scope>
    <source>
        <strain evidence="2 3">YL28-9</strain>
    </source>
</reference>
<dbReference type="InterPro" id="IPR006674">
    <property type="entry name" value="HD_domain"/>
</dbReference>
<sequence>MIKVNDMLYGSVMLPAVFKKLLETPAMKRLAGIHQSGAIFLVNPDIQHTRLEHSIGVCLLVRMLGGTEEEQIAGLLHDVSHTAFSHVADYVFANEAEDYHEQIFKEVVQRSEIPAILDKYGYCVDRLFQAEFSILEQPLPYLCADRLDYTLRDALHTGMIGRGEAGAFLKSCTTHEGCIVVTNEEKAGWIDSVFARLNAEFFMNPLYLYANKRMAVLIGQLLERGQLSESDLLKDDTALLNKIRSTAEGREAIQAIRRQEGYQAFLKKEQPLQIKKRFLRALFI</sequence>
<name>A0A2T3HJ96_9SPHI</name>
<dbReference type="InterPro" id="IPR050135">
    <property type="entry name" value="dGTPase-like"/>
</dbReference>
<dbReference type="PANTHER" id="PTHR11373">
    <property type="entry name" value="DEOXYNUCLEOSIDE TRIPHOSPHATE TRIPHOSPHOHYDROLASE"/>
    <property type="match status" value="1"/>
</dbReference>
<dbReference type="GO" id="GO:0006203">
    <property type="term" value="P:dGTP catabolic process"/>
    <property type="evidence" value="ECO:0007669"/>
    <property type="project" value="TreeGrafter"/>
</dbReference>
<evidence type="ECO:0000259" key="1">
    <source>
        <dbReference type="PROSITE" id="PS51831"/>
    </source>
</evidence>
<dbReference type="Proteomes" id="UP000240912">
    <property type="component" value="Unassembled WGS sequence"/>
</dbReference>
<dbReference type="InterPro" id="IPR003607">
    <property type="entry name" value="HD/PDEase_dom"/>
</dbReference>
<evidence type="ECO:0000313" key="2">
    <source>
        <dbReference type="EMBL" id="PST82499.1"/>
    </source>
</evidence>
<dbReference type="EMBL" id="PYLS01000005">
    <property type="protein sequence ID" value="PST82499.1"/>
    <property type="molecule type" value="Genomic_DNA"/>
</dbReference>
<accession>A0A2T3HJ96</accession>
<dbReference type="PANTHER" id="PTHR11373:SF41">
    <property type="entry name" value="METAL-DEPENDENT PHOSPHOHYDROLASE"/>
    <property type="match status" value="1"/>
</dbReference>
<keyword evidence="3" id="KW-1185">Reference proteome</keyword>
<dbReference type="SMART" id="SM00471">
    <property type="entry name" value="HDc"/>
    <property type="match status" value="1"/>
</dbReference>
<dbReference type="CDD" id="cd00077">
    <property type="entry name" value="HDc"/>
    <property type="match status" value="1"/>
</dbReference>
<feature type="domain" description="HD" evidence="1">
    <location>
        <begin position="50"/>
        <end position="150"/>
    </location>
</feature>
<dbReference type="PROSITE" id="PS51831">
    <property type="entry name" value="HD"/>
    <property type="match status" value="1"/>
</dbReference>
<dbReference type="GO" id="GO:0008832">
    <property type="term" value="F:dGTPase activity"/>
    <property type="evidence" value="ECO:0007669"/>
    <property type="project" value="TreeGrafter"/>
</dbReference>
<protein>
    <submittedName>
        <fullName evidence="2">Phosphohydrolase</fullName>
    </submittedName>
</protein>
<dbReference type="AlphaFoldDB" id="A0A2T3HJ96"/>
<keyword evidence="2" id="KW-0378">Hydrolase</keyword>
<evidence type="ECO:0000313" key="3">
    <source>
        <dbReference type="Proteomes" id="UP000240912"/>
    </source>
</evidence>
<dbReference type="Gene3D" id="1.10.3210.10">
    <property type="entry name" value="Hypothetical protein af1432"/>
    <property type="match status" value="1"/>
</dbReference>
<organism evidence="2 3">
    <name type="scientific">Pedobacter yulinensis</name>
    <dbReference type="NCBI Taxonomy" id="2126353"/>
    <lineage>
        <taxon>Bacteria</taxon>
        <taxon>Pseudomonadati</taxon>
        <taxon>Bacteroidota</taxon>
        <taxon>Sphingobacteriia</taxon>
        <taxon>Sphingobacteriales</taxon>
        <taxon>Sphingobacteriaceae</taxon>
        <taxon>Pedobacter</taxon>
    </lineage>
</organism>
<dbReference type="Pfam" id="PF01966">
    <property type="entry name" value="HD"/>
    <property type="match status" value="1"/>
</dbReference>
<dbReference type="RefSeq" id="WP_107214759.1">
    <property type="nucleotide sequence ID" value="NZ_KZ686269.1"/>
</dbReference>
<dbReference type="SUPFAM" id="SSF109604">
    <property type="entry name" value="HD-domain/PDEase-like"/>
    <property type="match status" value="1"/>
</dbReference>
<proteinExistence type="predicted"/>
<dbReference type="OrthoDB" id="9814017at2"/>
<gene>
    <name evidence="2" type="ORF">C7T94_07420</name>
</gene>